<dbReference type="GO" id="GO:1990444">
    <property type="term" value="F:F-box domain binding"/>
    <property type="evidence" value="ECO:0007669"/>
    <property type="project" value="TreeGrafter"/>
</dbReference>
<dbReference type="GO" id="GO:0005654">
    <property type="term" value="C:nucleoplasm"/>
    <property type="evidence" value="ECO:0007669"/>
    <property type="project" value="TreeGrafter"/>
</dbReference>
<dbReference type="OrthoDB" id="426001at2759"/>
<comment type="similarity">
    <text evidence="1">Belongs to the protein-tyrosine phosphatase family. Non-receptor class subfamily.</text>
</comment>
<evidence type="ECO:0000256" key="2">
    <source>
        <dbReference type="SAM" id="MobiDB-lite"/>
    </source>
</evidence>
<protein>
    <submittedName>
        <fullName evidence="5">Uncharacterized protein</fullName>
    </submittedName>
</protein>
<dbReference type="PANTHER" id="PTHR46588">
    <property type="entry name" value="SERINE/THREONINE/TYROSINE-INTERACTING PROTEIN"/>
    <property type="match status" value="1"/>
</dbReference>
<dbReference type="SMART" id="SM00195">
    <property type="entry name" value="DSPc"/>
    <property type="match status" value="1"/>
</dbReference>
<evidence type="ECO:0000313" key="6">
    <source>
        <dbReference type="Proteomes" id="UP000678499"/>
    </source>
</evidence>
<keyword evidence="6" id="KW-1185">Reference proteome</keyword>
<dbReference type="PROSITE" id="PS50054">
    <property type="entry name" value="TYR_PHOSPHATASE_DUAL"/>
    <property type="match status" value="1"/>
</dbReference>
<dbReference type="EMBL" id="CAJPEX010000353">
    <property type="protein sequence ID" value="CAG0915235.1"/>
    <property type="molecule type" value="Genomic_DNA"/>
</dbReference>
<accession>A0A7R9GAD7</accession>
<dbReference type="Pfam" id="PF00782">
    <property type="entry name" value="DSPc"/>
    <property type="match status" value="1"/>
</dbReference>
<gene>
    <name evidence="5" type="ORF">NMOB1V02_LOCUS2886</name>
</gene>
<name>A0A7R9GAD7_9CRUS</name>
<dbReference type="EMBL" id="OA882390">
    <property type="protein sequence ID" value="CAD7275083.1"/>
    <property type="molecule type" value="Genomic_DNA"/>
</dbReference>
<proteinExistence type="inferred from homology"/>
<dbReference type="AlphaFoldDB" id="A0A7R9GAD7"/>
<feature type="region of interest" description="Disordered" evidence="2">
    <location>
        <begin position="1"/>
        <end position="26"/>
    </location>
</feature>
<evidence type="ECO:0000259" key="3">
    <source>
        <dbReference type="PROSITE" id="PS50054"/>
    </source>
</evidence>
<dbReference type="InterPro" id="IPR000387">
    <property type="entry name" value="Tyr_Pase_dom"/>
</dbReference>
<dbReference type="GO" id="GO:0062026">
    <property type="term" value="P:negative regulation of SCF-dependent proteasomal ubiquitin-dependent catabolic process"/>
    <property type="evidence" value="ECO:0007669"/>
    <property type="project" value="TreeGrafter"/>
</dbReference>
<feature type="domain" description="Tyrosine-protein phosphatase" evidence="3">
    <location>
        <begin position="43"/>
        <end position="194"/>
    </location>
</feature>
<dbReference type="InterPro" id="IPR052449">
    <property type="entry name" value="STYX-Interacting_Phosphatase"/>
</dbReference>
<dbReference type="InterPro" id="IPR000340">
    <property type="entry name" value="Dual-sp_phosphatase_cat-dom"/>
</dbReference>
<dbReference type="GO" id="GO:0005737">
    <property type="term" value="C:cytoplasm"/>
    <property type="evidence" value="ECO:0007669"/>
    <property type="project" value="TreeGrafter"/>
</dbReference>
<evidence type="ECO:0000313" key="5">
    <source>
        <dbReference type="EMBL" id="CAD7275083.1"/>
    </source>
</evidence>
<dbReference type="PANTHER" id="PTHR46588:SF1">
    <property type="entry name" value="SERINE_THREONINE_TYROSINE-INTERACTING PROTEIN"/>
    <property type="match status" value="1"/>
</dbReference>
<feature type="compositionally biased region" description="Acidic residues" evidence="2">
    <location>
        <begin position="232"/>
        <end position="250"/>
    </location>
</feature>
<feature type="compositionally biased region" description="Basic and acidic residues" evidence="2">
    <location>
        <begin position="12"/>
        <end position="26"/>
    </location>
</feature>
<dbReference type="Proteomes" id="UP000678499">
    <property type="component" value="Unassembled WGS sequence"/>
</dbReference>
<dbReference type="PROSITE" id="PS50056">
    <property type="entry name" value="TYR_PHOSPHATASE_2"/>
    <property type="match status" value="1"/>
</dbReference>
<dbReference type="InterPro" id="IPR020422">
    <property type="entry name" value="TYR_PHOSPHATASE_DUAL_dom"/>
</dbReference>
<organism evidence="5">
    <name type="scientific">Notodromas monacha</name>
    <dbReference type="NCBI Taxonomy" id="399045"/>
    <lineage>
        <taxon>Eukaryota</taxon>
        <taxon>Metazoa</taxon>
        <taxon>Ecdysozoa</taxon>
        <taxon>Arthropoda</taxon>
        <taxon>Crustacea</taxon>
        <taxon>Oligostraca</taxon>
        <taxon>Ostracoda</taxon>
        <taxon>Podocopa</taxon>
        <taxon>Podocopida</taxon>
        <taxon>Cypridocopina</taxon>
        <taxon>Cypridoidea</taxon>
        <taxon>Cyprididae</taxon>
        <taxon>Notodromas</taxon>
    </lineage>
</organism>
<dbReference type="SUPFAM" id="SSF52799">
    <property type="entry name" value="(Phosphotyrosine protein) phosphatases II"/>
    <property type="match status" value="1"/>
</dbReference>
<evidence type="ECO:0000259" key="4">
    <source>
        <dbReference type="PROSITE" id="PS50056"/>
    </source>
</evidence>
<dbReference type="GO" id="GO:0070372">
    <property type="term" value="P:regulation of ERK1 and ERK2 cascade"/>
    <property type="evidence" value="ECO:0007669"/>
    <property type="project" value="TreeGrafter"/>
</dbReference>
<dbReference type="InterPro" id="IPR029021">
    <property type="entry name" value="Prot-tyrosine_phosphatase-like"/>
</dbReference>
<reference evidence="5" key="1">
    <citation type="submission" date="2020-11" db="EMBL/GenBank/DDBJ databases">
        <authorList>
            <person name="Tran Van P."/>
        </authorList>
    </citation>
    <scope>NUCLEOTIDE SEQUENCE</scope>
</reference>
<dbReference type="Gene3D" id="3.90.190.10">
    <property type="entry name" value="Protein tyrosine phosphatase superfamily"/>
    <property type="match status" value="1"/>
</dbReference>
<evidence type="ECO:0000256" key="1">
    <source>
        <dbReference type="ARBA" id="ARBA00009649"/>
    </source>
</evidence>
<feature type="domain" description="Tyrosine specific protein phosphatases" evidence="4">
    <location>
        <begin position="105"/>
        <end position="167"/>
    </location>
</feature>
<sequence>MMGLPQLQATDRAADGSRDSKHLPASCRDDFRTTDWQYCMRREMQEILPGLYLGPNAAASRANRERLEQAGITDLVLVRQEVESRVMRPNFPNAFRYLEIQLPSVNFADIIAQLPRACAFLDACFARGGRALVYCSDGISRGPAIVVGYLMHKRCLPFPDAVDFVQKLFNYNMCYSDSMGMARRLCINLTGDLQNQLREYEPICRAMRVATARGESSAGSGRNNDKKRPREEYDDEDCDDVLVDINDDDENNHHHQQHHRQCENGDGSDGGGGDSELPRPRRRPREPGAAKRVPSLLAMPEPMDEL</sequence>
<feature type="region of interest" description="Disordered" evidence="2">
    <location>
        <begin position="214"/>
        <end position="306"/>
    </location>
</feature>